<gene>
    <name evidence="7" type="ORF">LQ327_31710</name>
</gene>
<comment type="subcellular location">
    <subcellularLocation>
        <location evidence="1">Membrane</location>
        <topology evidence="1">Multi-pass membrane protein</topology>
    </subcellularLocation>
</comment>
<accession>A0ABS8PJ45</accession>
<reference evidence="7 8" key="1">
    <citation type="submission" date="2021-11" db="EMBL/GenBank/DDBJ databases">
        <title>Draft genome sequence of Actinomycetospora sp. SF1 isolated from the rhizosphere soil.</title>
        <authorList>
            <person name="Duangmal K."/>
            <person name="Chantavorakit T."/>
        </authorList>
    </citation>
    <scope>NUCLEOTIDE SEQUENCE [LARGE SCALE GENOMIC DNA]</scope>
    <source>
        <strain evidence="7 8">TBRC 5722</strain>
    </source>
</reference>
<dbReference type="SUPFAM" id="SSF48317">
    <property type="entry name" value="Acid phosphatase/Vanadium-dependent haloperoxidase"/>
    <property type="match status" value="1"/>
</dbReference>
<evidence type="ECO:0000256" key="3">
    <source>
        <dbReference type="ARBA" id="ARBA00022989"/>
    </source>
</evidence>
<dbReference type="Pfam" id="PF14378">
    <property type="entry name" value="PAP2_3"/>
    <property type="match status" value="1"/>
</dbReference>
<dbReference type="PANTHER" id="PTHR31310">
    <property type="match status" value="1"/>
</dbReference>
<dbReference type="InterPro" id="IPR052185">
    <property type="entry name" value="IPC_Synthase-Related"/>
</dbReference>
<evidence type="ECO:0000256" key="5">
    <source>
        <dbReference type="SAM" id="Phobius"/>
    </source>
</evidence>
<keyword evidence="3 5" id="KW-1133">Transmembrane helix</keyword>
<dbReference type="RefSeq" id="WP_230740424.1">
    <property type="nucleotide sequence ID" value="NZ_JAJNDB010000010.1"/>
</dbReference>
<organism evidence="7 8">
    <name type="scientific">Actinomycetospora endophytica</name>
    <dbReference type="NCBI Taxonomy" id="2291215"/>
    <lineage>
        <taxon>Bacteria</taxon>
        <taxon>Bacillati</taxon>
        <taxon>Actinomycetota</taxon>
        <taxon>Actinomycetes</taxon>
        <taxon>Pseudonocardiales</taxon>
        <taxon>Pseudonocardiaceae</taxon>
        <taxon>Actinomycetospora</taxon>
    </lineage>
</organism>
<evidence type="ECO:0000256" key="2">
    <source>
        <dbReference type="ARBA" id="ARBA00022692"/>
    </source>
</evidence>
<keyword evidence="4 5" id="KW-0472">Membrane</keyword>
<feature type="transmembrane region" description="Helical" evidence="5">
    <location>
        <begin position="190"/>
        <end position="208"/>
    </location>
</feature>
<protein>
    <submittedName>
        <fullName evidence="7">Phosphatase PAP2 family protein</fullName>
    </submittedName>
</protein>
<feature type="transmembrane region" description="Helical" evidence="5">
    <location>
        <begin position="126"/>
        <end position="144"/>
    </location>
</feature>
<feature type="transmembrane region" description="Helical" evidence="5">
    <location>
        <begin position="95"/>
        <end position="114"/>
    </location>
</feature>
<name>A0ABS8PJ45_9PSEU</name>
<evidence type="ECO:0000259" key="6">
    <source>
        <dbReference type="Pfam" id="PF14378"/>
    </source>
</evidence>
<dbReference type="InterPro" id="IPR036938">
    <property type="entry name" value="PAP2/HPO_sf"/>
</dbReference>
<evidence type="ECO:0000313" key="8">
    <source>
        <dbReference type="Proteomes" id="UP001199469"/>
    </source>
</evidence>
<feature type="domain" description="Inositolphosphotransferase Aur1/Ipt1" evidence="6">
    <location>
        <begin position="63"/>
        <end position="231"/>
    </location>
</feature>
<feature type="transmembrane region" description="Helical" evidence="5">
    <location>
        <begin position="28"/>
        <end position="46"/>
    </location>
</feature>
<sequence length="251" mass="26233">MILTPAGSTGAVAGSGLTHQRRWESARLAVFELVLLVVLLHVYDLVAPHAAGDVTDADAHSRAVWGLESAWGIDVEPSWYAALAGHPWLSGAAHLYYADSIYLAPALVAILLVVRDVEGYRSMRTAFVATTLIAYAAFWLYPTAPPCLLPGSGLTCGEPAPPDPFAAMPSLHVAWAGVVAIGLALLSTQAWVRALGVVHVVVTIAVVLATGHHFVLDTVAGLVVAAGAFALTRVLPGREASRGSDPIPVLI</sequence>
<proteinExistence type="predicted"/>
<dbReference type="EMBL" id="JAJNDB010000010">
    <property type="protein sequence ID" value="MCD2197947.1"/>
    <property type="molecule type" value="Genomic_DNA"/>
</dbReference>
<evidence type="ECO:0000313" key="7">
    <source>
        <dbReference type="EMBL" id="MCD2197947.1"/>
    </source>
</evidence>
<dbReference type="InterPro" id="IPR026841">
    <property type="entry name" value="Aur1/Ipt1"/>
</dbReference>
<dbReference type="CDD" id="cd03386">
    <property type="entry name" value="PAP2_Aur1_like"/>
    <property type="match status" value="1"/>
</dbReference>
<dbReference type="PANTHER" id="PTHR31310:SF7">
    <property type="entry name" value="PA-PHOSPHATASE RELATED-FAMILY PROTEIN DDB_G0268928"/>
    <property type="match status" value="1"/>
</dbReference>
<evidence type="ECO:0000256" key="1">
    <source>
        <dbReference type="ARBA" id="ARBA00004141"/>
    </source>
</evidence>
<evidence type="ECO:0000256" key="4">
    <source>
        <dbReference type="ARBA" id="ARBA00023136"/>
    </source>
</evidence>
<keyword evidence="8" id="KW-1185">Reference proteome</keyword>
<dbReference type="Proteomes" id="UP001199469">
    <property type="component" value="Unassembled WGS sequence"/>
</dbReference>
<comment type="caution">
    <text evidence="7">The sequence shown here is derived from an EMBL/GenBank/DDBJ whole genome shotgun (WGS) entry which is preliminary data.</text>
</comment>
<feature type="transmembrane region" description="Helical" evidence="5">
    <location>
        <begin position="164"/>
        <end position="183"/>
    </location>
</feature>
<keyword evidence="2 5" id="KW-0812">Transmembrane</keyword>